<evidence type="ECO:0000313" key="2">
    <source>
        <dbReference type="EMBL" id="GAP86589.1"/>
    </source>
</evidence>
<feature type="region of interest" description="Disordered" evidence="1">
    <location>
        <begin position="503"/>
        <end position="525"/>
    </location>
</feature>
<feature type="region of interest" description="Disordered" evidence="1">
    <location>
        <begin position="1"/>
        <end position="72"/>
    </location>
</feature>
<dbReference type="OrthoDB" id="2563155at2759"/>
<dbReference type="EMBL" id="DF977465">
    <property type="protein sequence ID" value="GAP86589.1"/>
    <property type="molecule type" value="Genomic_DNA"/>
</dbReference>
<name>A0A1W2TEX2_ROSNE</name>
<evidence type="ECO:0000256" key="1">
    <source>
        <dbReference type="SAM" id="MobiDB-lite"/>
    </source>
</evidence>
<dbReference type="OMA" id="ANPRWAN"/>
<reference evidence="2" key="1">
    <citation type="submission" date="2016-03" db="EMBL/GenBank/DDBJ databases">
        <title>Draft genome sequence of Rosellinia necatrix.</title>
        <authorList>
            <person name="Kanematsu S."/>
        </authorList>
    </citation>
    <scope>NUCLEOTIDE SEQUENCE [LARGE SCALE GENOMIC DNA]</scope>
    <source>
        <strain evidence="2">W97</strain>
    </source>
</reference>
<keyword evidence="3" id="KW-1185">Reference proteome</keyword>
<proteinExistence type="predicted"/>
<protein>
    <submittedName>
        <fullName evidence="2">Uncharacterized protein</fullName>
    </submittedName>
</protein>
<feature type="compositionally biased region" description="Low complexity" evidence="1">
    <location>
        <begin position="27"/>
        <end position="37"/>
    </location>
</feature>
<feature type="region of interest" description="Disordered" evidence="1">
    <location>
        <begin position="307"/>
        <end position="331"/>
    </location>
</feature>
<dbReference type="AlphaFoldDB" id="A0A1W2TEX2"/>
<evidence type="ECO:0000313" key="3">
    <source>
        <dbReference type="Proteomes" id="UP000054516"/>
    </source>
</evidence>
<dbReference type="Proteomes" id="UP000054516">
    <property type="component" value="Unassembled WGS sequence"/>
</dbReference>
<sequence>MGSSYIPPFRRHKANGGSGDTLSATCAPNNQAPQAAHHNNRAAHDGQRYRGYGRGGRAGYQKSPFQKHRPQVDQSDLYCQDDLYNHFWGNENDARDTKSSTFHDSKDRPEQLSHLLLFFGANPRWANDRIVFAKSKLVLLPEYLIKKAENGEWETKRKLCNHKTGEASTTCGGDGVPEGRNATAPPNEQGAGASVHCHVLLPGEARLSSHPPVGEDNNRIDKSCDVEHTTASTSTTDSVIGERRPHAGQEVARHKDDTPSPGMVMEAQKSHRPIESDNKELDRISLDNSAKYQEWEERRVIVRAEGPDHQAETTPIPANEFGSEHEPSSPQPVFPSVTPIDYIPASHSPIAIFEEHRIPGVRTGGAHARFAFVGWFKISRVNIIAPHSSELVHMLQQKWERRDRFGRVIPSRDRDWSAWNTSMAMEWAVVRFALLEGDSALPRPQIEKLSEPEHLVGQDVTGTKTVNQPLSEMRLDDYQKNRQKGDSIKQDEDKVALEVGLGMDHPTLTNNDDNDRQTNDLLISV</sequence>
<feature type="compositionally biased region" description="Polar residues" evidence="1">
    <location>
        <begin position="229"/>
        <end position="238"/>
    </location>
</feature>
<gene>
    <name evidence="2" type="ORF">SAMD00023353_2001560</name>
</gene>
<feature type="compositionally biased region" description="Basic and acidic residues" evidence="1">
    <location>
        <begin position="240"/>
        <end position="258"/>
    </location>
</feature>
<organism evidence="2">
    <name type="scientific">Rosellinia necatrix</name>
    <name type="common">White root-rot fungus</name>
    <dbReference type="NCBI Taxonomy" id="77044"/>
    <lineage>
        <taxon>Eukaryota</taxon>
        <taxon>Fungi</taxon>
        <taxon>Dikarya</taxon>
        <taxon>Ascomycota</taxon>
        <taxon>Pezizomycotina</taxon>
        <taxon>Sordariomycetes</taxon>
        <taxon>Xylariomycetidae</taxon>
        <taxon>Xylariales</taxon>
        <taxon>Xylariaceae</taxon>
        <taxon>Rosellinia</taxon>
    </lineage>
</organism>
<accession>A0A1W2TEX2</accession>
<feature type="region of interest" description="Disordered" evidence="1">
    <location>
        <begin position="228"/>
        <end position="261"/>
    </location>
</feature>